<feature type="compositionally biased region" description="Gly residues" evidence="1">
    <location>
        <begin position="168"/>
        <end position="204"/>
    </location>
</feature>
<sequence>MIPDKRRSFILSTYSFVSIILILFSIRFWPPSNIKEIIIAQGGGGGGIEVNFGDSDLGSGNNYESEVLDVSNEKAVSKAEEAPAEDVITQDNAAEDVPSVIKTPTKEKSKEVVKKEVKPTETKVNPVKKNAALTNILNGKKKGGDGDDNVAGNKGKKNGSLSSTDYYGDGGSGGGSGGGNGKGTGTGDGDGTGPGSGNGSGGGVGYSLGNRKALVKPAPKYVCNESGKVVVEVQVDKTGKTITAVAGVKGTTNTAKCLLDQAKIAALNTKWQASDSAPETQRGNIIYNFTISE</sequence>
<keyword evidence="4" id="KW-1185">Reference proteome</keyword>
<feature type="compositionally biased region" description="Low complexity" evidence="1">
    <location>
        <begin position="149"/>
        <end position="167"/>
    </location>
</feature>
<feature type="compositionally biased region" description="Basic and acidic residues" evidence="1">
    <location>
        <begin position="105"/>
        <end position="121"/>
    </location>
</feature>
<evidence type="ECO:0000313" key="4">
    <source>
        <dbReference type="Proteomes" id="UP000761423"/>
    </source>
</evidence>
<evidence type="ECO:0000256" key="2">
    <source>
        <dbReference type="SAM" id="Phobius"/>
    </source>
</evidence>
<proteinExistence type="predicted"/>
<dbReference type="EMBL" id="JAAJBV010000012">
    <property type="protein sequence ID" value="NHM05475.1"/>
    <property type="molecule type" value="Genomic_DNA"/>
</dbReference>
<comment type="caution">
    <text evidence="3">The sequence shown here is derived from an EMBL/GenBank/DDBJ whole genome shotgun (WGS) entry which is preliminary data.</text>
</comment>
<keyword evidence="2" id="KW-0812">Transmembrane</keyword>
<feature type="transmembrane region" description="Helical" evidence="2">
    <location>
        <begin position="9"/>
        <end position="29"/>
    </location>
</feature>
<gene>
    <name evidence="3" type="ORF">G4L40_12250</name>
</gene>
<organism evidence="3 4">
    <name type="scientific">Flavobacterium celericrescens</name>
    <dbReference type="NCBI Taxonomy" id="2709780"/>
    <lineage>
        <taxon>Bacteria</taxon>
        <taxon>Pseudomonadati</taxon>
        <taxon>Bacteroidota</taxon>
        <taxon>Flavobacteriia</taxon>
        <taxon>Flavobacteriales</taxon>
        <taxon>Flavobacteriaceae</taxon>
        <taxon>Flavobacterium</taxon>
    </lineage>
</organism>
<protein>
    <submittedName>
        <fullName evidence="3">Energy transducer TonB</fullName>
    </submittedName>
</protein>
<evidence type="ECO:0000313" key="3">
    <source>
        <dbReference type="EMBL" id="NHM05475.1"/>
    </source>
</evidence>
<keyword evidence="2" id="KW-0472">Membrane</keyword>
<evidence type="ECO:0000256" key="1">
    <source>
        <dbReference type="SAM" id="MobiDB-lite"/>
    </source>
</evidence>
<reference evidence="3 4" key="1">
    <citation type="submission" date="2020-02" db="EMBL/GenBank/DDBJ databases">
        <authorList>
            <person name="Chen W.-M."/>
        </authorList>
    </citation>
    <scope>NUCLEOTIDE SEQUENCE [LARGE SCALE GENOMIC DNA]</scope>
    <source>
        <strain evidence="3 4">TWA-26</strain>
    </source>
</reference>
<feature type="region of interest" description="Disordered" evidence="1">
    <location>
        <begin position="105"/>
        <end position="204"/>
    </location>
</feature>
<keyword evidence="2" id="KW-1133">Transmembrane helix</keyword>
<accession>A0ABX0IE17</accession>
<name>A0ABX0IE17_9FLAO</name>
<dbReference type="Proteomes" id="UP000761423">
    <property type="component" value="Unassembled WGS sequence"/>
</dbReference>